<dbReference type="Proteomes" id="UP000199421">
    <property type="component" value="Unassembled WGS sequence"/>
</dbReference>
<protein>
    <submittedName>
        <fullName evidence="1">Uncharacterized protein</fullName>
    </submittedName>
</protein>
<accession>A0A1H7QUF6</accession>
<evidence type="ECO:0000313" key="1">
    <source>
        <dbReference type="EMBL" id="SEL51631.1"/>
    </source>
</evidence>
<dbReference type="EMBL" id="FOAF01000002">
    <property type="protein sequence ID" value="SEL51631.1"/>
    <property type="molecule type" value="Genomic_DNA"/>
</dbReference>
<dbReference type="AlphaFoldDB" id="A0A1H7QUF6"/>
<organism evidence="1 2">
    <name type="scientific">Olivibacter domesticus</name>
    <name type="common">Pseudosphingobacterium domesticum</name>
    <dbReference type="NCBI Taxonomy" id="407022"/>
    <lineage>
        <taxon>Bacteria</taxon>
        <taxon>Pseudomonadati</taxon>
        <taxon>Bacteroidota</taxon>
        <taxon>Sphingobacteriia</taxon>
        <taxon>Sphingobacteriales</taxon>
        <taxon>Sphingobacteriaceae</taxon>
        <taxon>Olivibacter</taxon>
    </lineage>
</organism>
<evidence type="ECO:0000313" key="2">
    <source>
        <dbReference type="Proteomes" id="UP000199421"/>
    </source>
</evidence>
<proteinExistence type="predicted"/>
<reference evidence="2" key="1">
    <citation type="submission" date="2016-10" db="EMBL/GenBank/DDBJ databases">
        <authorList>
            <person name="Varghese N."/>
            <person name="Submissions S."/>
        </authorList>
    </citation>
    <scope>NUCLEOTIDE SEQUENCE [LARGE SCALE GENOMIC DNA]</scope>
    <source>
        <strain evidence="2">DSM 18733</strain>
    </source>
</reference>
<gene>
    <name evidence="1" type="ORF">SAMN05661044_02731</name>
</gene>
<sequence>MHNRRINHNQRNMKRRTRHGVTFAERHHTSDYSALILFAFLVIIITAVCSIDDGEILNWFNKLSTR</sequence>
<name>A0A1H7QUF6_OLID1</name>
<keyword evidence="2" id="KW-1185">Reference proteome</keyword>